<protein>
    <recommendedName>
        <fullName evidence="3">YokE-like PH domain-containing protein</fullName>
    </recommendedName>
</protein>
<proteinExistence type="predicted"/>
<dbReference type="RefSeq" id="WP_102331478.1">
    <property type="nucleotide sequence ID" value="NZ_CP058566.2"/>
</dbReference>
<keyword evidence="2" id="KW-1185">Reference proteome</keyword>
<reference evidence="1 2" key="1">
    <citation type="journal article" date="2017" name="ISME J.">
        <title>Grape pomace compost harbors organohalide-respiring Dehalogenimonas species with novel reductive dehalogenase genes.</title>
        <authorList>
            <person name="Yang Y."/>
            <person name="Higgins S.A."/>
            <person name="Yan J."/>
            <person name="Simsir B."/>
            <person name="Chourey K."/>
            <person name="Iyer R."/>
            <person name="Hettich R.L."/>
            <person name="Baldwin B."/>
            <person name="Ogles D.M."/>
            <person name="Loffler F.E."/>
        </authorList>
    </citation>
    <scope>NUCLEOTIDE SEQUENCE [LARGE SCALE GENOMIC DNA]</scope>
    <source>
        <strain evidence="1 2">GP</strain>
    </source>
</reference>
<name>A0A2P5P4R4_9CHLR</name>
<organism evidence="1 2">
    <name type="scientific">Dehalogenimonas etheniformans</name>
    <dbReference type="NCBI Taxonomy" id="1536648"/>
    <lineage>
        <taxon>Bacteria</taxon>
        <taxon>Bacillati</taxon>
        <taxon>Chloroflexota</taxon>
        <taxon>Dehalococcoidia</taxon>
        <taxon>Dehalococcoidales</taxon>
        <taxon>Dehalococcoidaceae</taxon>
        <taxon>Dehalogenimonas</taxon>
    </lineage>
</organism>
<accession>A0A2P5P4R4</accession>
<evidence type="ECO:0000313" key="2">
    <source>
        <dbReference type="Proteomes" id="UP000235653"/>
    </source>
</evidence>
<dbReference type="AlphaFoldDB" id="A0A2P5P4R4"/>
<sequence>MELRDAETATEQLLTSGIVSENENVIHYYGGSLSLGAGWSGGYAFITEKRLIFGRQAQGWSSRGIDLIFECELGDILSVSTNGWFDKRANFAVKQNGQIVQCTLSSPYNIAFAQSLIESKRSYKEKRTVVANTIIIEEAKKEKEKASEILQKRLARGEISLEEFHQKIQRT</sequence>
<comment type="caution">
    <text evidence="1">The sequence shown here is derived from an EMBL/GenBank/DDBJ whole genome shotgun (WGS) entry which is preliminary data.</text>
</comment>
<evidence type="ECO:0000313" key="1">
    <source>
        <dbReference type="EMBL" id="PPD57284.1"/>
    </source>
</evidence>
<gene>
    <name evidence="1" type="ORF">JP09_009545</name>
</gene>
<dbReference type="Proteomes" id="UP000235653">
    <property type="component" value="Unassembled WGS sequence"/>
</dbReference>
<dbReference type="EMBL" id="JQAN02000014">
    <property type="protein sequence ID" value="PPD57284.1"/>
    <property type="molecule type" value="Genomic_DNA"/>
</dbReference>
<evidence type="ECO:0008006" key="3">
    <source>
        <dbReference type="Google" id="ProtNLM"/>
    </source>
</evidence>